<reference evidence="1 3" key="2">
    <citation type="journal article" date="2014" name="BMC Genomics">
        <title>An improved genome release (version Mt4.0) for the model legume Medicago truncatula.</title>
        <authorList>
            <person name="Tang H."/>
            <person name="Krishnakumar V."/>
            <person name="Bidwell S."/>
            <person name="Rosen B."/>
            <person name="Chan A."/>
            <person name="Zhou S."/>
            <person name="Gentzbittel L."/>
            <person name="Childs K.L."/>
            <person name="Yandell M."/>
            <person name="Gundlach H."/>
            <person name="Mayer K.F."/>
            <person name="Schwartz D.C."/>
            <person name="Town C.D."/>
        </authorList>
    </citation>
    <scope>GENOME REANNOTATION</scope>
    <source>
        <strain evidence="1">A17</strain>
        <strain evidence="2 3">cv. Jemalong A17</strain>
    </source>
</reference>
<dbReference type="EnsemblPlants" id="KEH41935">
    <property type="protein sequence ID" value="KEH41935"/>
    <property type="gene ID" value="MTR_1g057770"/>
</dbReference>
<evidence type="ECO:0000313" key="2">
    <source>
        <dbReference type="EnsemblPlants" id="KEH41935"/>
    </source>
</evidence>
<evidence type="ECO:0000313" key="3">
    <source>
        <dbReference type="Proteomes" id="UP000002051"/>
    </source>
</evidence>
<name>A0A072VV28_MEDTR</name>
<evidence type="ECO:0000313" key="1">
    <source>
        <dbReference type="EMBL" id="KEH41935.1"/>
    </source>
</evidence>
<dbReference type="HOGENOM" id="CLU_2100461_0_0_1"/>
<dbReference type="Proteomes" id="UP000002051">
    <property type="component" value="Unassembled WGS sequence"/>
</dbReference>
<gene>
    <name evidence="1" type="ordered locus">MTR_1g057770</name>
</gene>
<dbReference type="EMBL" id="CM001217">
    <property type="protein sequence ID" value="KEH41935.1"/>
    <property type="molecule type" value="Genomic_DNA"/>
</dbReference>
<sequence length="116" mass="13598">MASVPSRLPSNKVISKVSYPQGLSFRPNSSRYLFLTISLQLQVISFQKQIFQRLSLGAKERRFGADLCQKYEDLIQKYLVQKVRRSFTKNRRMARPILSFCYFCFFDKLSILVCLT</sequence>
<organism evidence="1 3">
    <name type="scientific">Medicago truncatula</name>
    <name type="common">Barrel medic</name>
    <name type="synonym">Medicago tribuloides</name>
    <dbReference type="NCBI Taxonomy" id="3880"/>
    <lineage>
        <taxon>Eukaryota</taxon>
        <taxon>Viridiplantae</taxon>
        <taxon>Streptophyta</taxon>
        <taxon>Embryophyta</taxon>
        <taxon>Tracheophyta</taxon>
        <taxon>Spermatophyta</taxon>
        <taxon>Magnoliopsida</taxon>
        <taxon>eudicotyledons</taxon>
        <taxon>Gunneridae</taxon>
        <taxon>Pentapetalae</taxon>
        <taxon>rosids</taxon>
        <taxon>fabids</taxon>
        <taxon>Fabales</taxon>
        <taxon>Fabaceae</taxon>
        <taxon>Papilionoideae</taxon>
        <taxon>50 kb inversion clade</taxon>
        <taxon>NPAAA clade</taxon>
        <taxon>Hologalegina</taxon>
        <taxon>IRL clade</taxon>
        <taxon>Trifolieae</taxon>
        <taxon>Medicago</taxon>
    </lineage>
</organism>
<protein>
    <submittedName>
        <fullName evidence="1 2">Uncharacterized protein</fullName>
    </submittedName>
</protein>
<accession>A0A072VV28</accession>
<reference evidence="2" key="3">
    <citation type="submission" date="2015-04" db="UniProtKB">
        <authorList>
            <consortium name="EnsemblPlants"/>
        </authorList>
    </citation>
    <scope>IDENTIFICATION</scope>
    <source>
        <strain evidence="2">cv. Jemalong A17</strain>
    </source>
</reference>
<keyword evidence="3" id="KW-1185">Reference proteome</keyword>
<reference evidence="1 3" key="1">
    <citation type="journal article" date="2011" name="Nature">
        <title>The Medicago genome provides insight into the evolution of rhizobial symbioses.</title>
        <authorList>
            <person name="Young N.D."/>
            <person name="Debelle F."/>
            <person name="Oldroyd G.E."/>
            <person name="Geurts R."/>
            <person name="Cannon S.B."/>
            <person name="Udvardi M.K."/>
            <person name="Benedito V.A."/>
            <person name="Mayer K.F."/>
            <person name="Gouzy J."/>
            <person name="Schoof H."/>
            <person name="Van de Peer Y."/>
            <person name="Proost S."/>
            <person name="Cook D.R."/>
            <person name="Meyers B.C."/>
            <person name="Spannagl M."/>
            <person name="Cheung F."/>
            <person name="De Mita S."/>
            <person name="Krishnakumar V."/>
            <person name="Gundlach H."/>
            <person name="Zhou S."/>
            <person name="Mudge J."/>
            <person name="Bharti A.K."/>
            <person name="Murray J.D."/>
            <person name="Naoumkina M.A."/>
            <person name="Rosen B."/>
            <person name="Silverstein K.A."/>
            <person name="Tang H."/>
            <person name="Rombauts S."/>
            <person name="Zhao P.X."/>
            <person name="Zhou P."/>
            <person name="Barbe V."/>
            <person name="Bardou P."/>
            <person name="Bechner M."/>
            <person name="Bellec A."/>
            <person name="Berger A."/>
            <person name="Berges H."/>
            <person name="Bidwell S."/>
            <person name="Bisseling T."/>
            <person name="Choisne N."/>
            <person name="Couloux A."/>
            <person name="Denny R."/>
            <person name="Deshpande S."/>
            <person name="Dai X."/>
            <person name="Doyle J.J."/>
            <person name="Dudez A.M."/>
            <person name="Farmer A.D."/>
            <person name="Fouteau S."/>
            <person name="Franken C."/>
            <person name="Gibelin C."/>
            <person name="Gish J."/>
            <person name="Goldstein S."/>
            <person name="Gonzalez A.J."/>
            <person name="Green P.J."/>
            <person name="Hallab A."/>
            <person name="Hartog M."/>
            <person name="Hua A."/>
            <person name="Humphray S.J."/>
            <person name="Jeong D.H."/>
            <person name="Jing Y."/>
            <person name="Jocker A."/>
            <person name="Kenton S.M."/>
            <person name="Kim D.J."/>
            <person name="Klee K."/>
            <person name="Lai H."/>
            <person name="Lang C."/>
            <person name="Lin S."/>
            <person name="Macmil S.L."/>
            <person name="Magdelenat G."/>
            <person name="Matthews L."/>
            <person name="McCorrison J."/>
            <person name="Monaghan E.L."/>
            <person name="Mun J.H."/>
            <person name="Najar F.Z."/>
            <person name="Nicholson C."/>
            <person name="Noirot C."/>
            <person name="O'Bleness M."/>
            <person name="Paule C.R."/>
            <person name="Poulain J."/>
            <person name="Prion F."/>
            <person name="Qin B."/>
            <person name="Qu C."/>
            <person name="Retzel E.F."/>
            <person name="Riddle C."/>
            <person name="Sallet E."/>
            <person name="Samain S."/>
            <person name="Samson N."/>
            <person name="Sanders I."/>
            <person name="Saurat O."/>
            <person name="Scarpelli C."/>
            <person name="Schiex T."/>
            <person name="Segurens B."/>
            <person name="Severin A.J."/>
            <person name="Sherrier D.J."/>
            <person name="Shi R."/>
            <person name="Sims S."/>
            <person name="Singer S.R."/>
            <person name="Sinharoy S."/>
            <person name="Sterck L."/>
            <person name="Viollet A."/>
            <person name="Wang B.B."/>
            <person name="Wang K."/>
            <person name="Wang M."/>
            <person name="Wang X."/>
            <person name="Warfsmann J."/>
            <person name="Weissenbach J."/>
            <person name="White D.D."/>
            <person name="White J.D."/>
            <person name="Wiley G.B."/>
            <person name="Wincker P."/>
            <person name="Xing Y."/>
            <person name="Yang L."/>
            <person name="Yao Z."/>
            <person name="Ying F."/>
            <person name="Zhai J."/>
            <person name="Zhou L."/>
            <person name="Zuber A."/>
            <person name="Denarie J."/>
            <person name="Dixon R.A."/>
            <person name="May G.D."/>
            <person name="Schwartz D.C."/>
            <person name="Rogers J."/>
            <person name="Quetier F."/>
            <person name="Town C.D."/>
            <person name="Roe B.A."/>
        </authorList>
    </citation>
    <scope>NUCLEOTIDE SEQUENCE [LARGE SCALE GENOMIC DNA]</scope>
    <source>
        <strain evidence="1">A17</strain>
        <strain evidence="2 3">cv. Jemalong A17</strain>
    </source>
</reference>
<proteinExistence type="predicted"/>
<dbReference type="AlphaFoldDB" id="A0A072VV28"/>